<dbReference type="Proteomes" id="UP000003806">
    <property type="component" value="Chromosome"/>
</dbReference>
<evidence type="ECO:0000259" key="4">
    <source>
        <dbReference type="Pfam" id="PF00710"/>
    </source>
</evidence>
<dbReference type="eggNOG" id="COG0252">
    <property type="taxonomic scope" value="Bacteria"/>
</dbReference>
<reference evidence="6 7" key="1">
    <citation type="submission" date="2011-11" db="EMBL/GenBank/DDBJ databases">
        <title>The Noncontiguous Finished genome of Jonquetella anthropi DSM 22815.</title>
        <authorList>
            <consortium name="US DOE Joint Genome Institute (JGI-PGF)"/>
            <person name="Lucas S."/>
            <person name="Copeland A."/>
            <person name="Lapidus A."/>
            <person name="Glavina del Rio T."/>
            <person name="Dalin E."/>
            <person name="Tice H."/>
            <person name="Bruce D."/>
            <person name="Goodwin L."/>
            <person name="Pitluck S."/>
            <person name="Peters L."/>
            <person name="Mikhailova N."/>
            <person name="Held B."/>
            <person name="Kyrpides N."/>
            <person name="Mavromatis K."/>
            <person name="Ivanova N."/>
            <person name="Markowitz V."/>
            <person name="Cheng J.-F."/>
            <person name="Hugenholtz P."/>
            <person name="Woyke T."/>
            <person name="Wu D."/>
            <person name="Gronow S."/>
            <person name="Wellnitz S."/>
            <person name="Brambilla E."/>
            <person name="Klenk H.-P."/>
            <person name="Eisen J.A."/>
        </authorList>
    </citation>
    <scope>NUCLEOTIDE SEQUENCE [LARGE SCALE GENOMIC DNA]</scope>
    <source>
        <strain evidence="6 7">DSM 22815</strain>
    </source>
</reference>
<dbReference type="GO" id="GO:0004067">
    <property type="term" value="F:asparaginase activity"/>
    <property type="evidence" value="ECO:0007669"/>
    <property type="project" value="UniProtKB-UniRule"/>
</dbReference>
<dbReference type="CDD" id="cd08963">
    <property type="entry name" value="L-asparaginase_I"/>
    <property type="match status" value="1"/>
</dbReference>
<dbReference type="GO" id="GO:0016740">
    <property type="term" value="F:transferase activity"/>
    <property type="evidence" value="ECO:0007669"/>
    <property type="project" value="UniProtKB-KW"/>
</dbReference>
<dbReference type="PROSITE" id="PS51257">
    <property type="entry name" value="PROKAR_LIPOPROTEIN"/>
    <property type="match status" value="1"/>
</dbReference>
<dbReference type="RefSeq" id="WP_008523137.1">
    <property type="nucleotide sequence ID" value="NZ_CM001376.1"/>
</dbReference>
<dbReference type="InterPro" id="IPR027475">
    <property type="entry name" value="Asparaginase/glutaminase_AS2"/>
</dbReference>
<dbReference type="PROSITE" id="PS00917">
    <property type="entry name" value="ASN_GLN_ASE_2"/>
    <property type="match status" value="1"/>
</dbReference>
<feature type="binding site" evidence="2">
    <location>
        <begin position="77"/>
        <end position="78"/>
    </location>
    <ligand>
        <name>substrate</name>
    </ligand>
</feature>
<dbReference type="PANTHER" id="PTHR11707">
    <property type="entry name" value="L-ASPARAGINASE"/>
    <property type="match status" value="1"/>
</dbReference>
<dbReference type="EMBL" id="CM001376">
    <property type="protein sequence ID" value="EHM13530.1"/>
    <property type="molecule type" value="Genomic_DNA"/>
</dbReference>
<dbReference type="SMART" id="SM00870">
    <property type="entry name" value="Asparaginase"/>
    <property type="match status" value="1"/>
</dbReference>
<dbReference type="InterPro" id="IPR040919">
    <property type="entry name" value="Asparaginase_C"/>
</dbReference>
<dbReference type="InterPro" id="IPR041725">
    <property type="entry name" value="L-asparaginase_I"/>
</dbReference>
<dbReference type="Pfam" id="PF00710">
    <property type="entry name" value="Asparaginase"/>
    <property type="match status" value="1"/>
</dbReference>
<dbReference type="InterPro" id="IPR036152">
    <property type="entry name" value="Asp/glu_Ase-like_sf"/>
</dbReference>
<proteinExistence type="predicted"/>
<dbReference type="PIRSF" id="PIRSF001220">
    <property type="entry name" value="L-ASNase_gatD"/>
    <property type="match status" value="1"/>
</dbReference>
<dbReference type="STRING" id="885272.JonanDRAFT_1164"/>
<feature type="active site" description="O-isoaspartyl threonine intermediate" evidence="1">
    <location>
        <position position="11"/>
    </location>
</feature>
<dbReference type="Gene3D" id="3.40.50.1170">
    <property type="entry name" value="L-asparaginase, N-terminal domain"/>
    <property type="match status" value="1"/>
</dbReference>
<dbReference type="InterPro" id="IPR027473">
    <property type="entry name" value="L-asparaginase_C"/>
</dbReference>
<dbReference type="PROSITE" id="PS51732">
    <property type="entry name" value="ASN_GLN_ASE_3"/>
    <property type="match status" value="1"/>
</dbReference>
<dbReference type="HOGENOM" id="CLU_019134_2_3_0"/>
<name>H0ULH1_9BACT</name>
<dbReference type="Pfam" id="PF17763">
    <property type="entry name" value="Asparaginase_C"/>
    <property type="match status" value="1"/>
</dbReference>
<dbReference type="SUPFAM" id="SSF53774">
    <property type="entry name" value="Glutaminase/Asparaginase"/>
    <property type="match status" value="1"/>
</dbReference>
<evidence type="ECO:0000313" key="7">
    <source>
        <dbReference type="Proteomes" id="UP000003806"/>
    </source>
</evidence>
<protein>
    <submittedName>
        <fullName evidence="6">L-asparaginase/GlutRNAGln amidotransferase subunit D</fullName>
    </submittedName>
</protein>
<dbReference type="InterPro" id="IPR027474">
    <property type="entry name" value="L-asparaginase_N"/>
</dbReference>
<dbReference type="InterPro" id="IPR037152">
    <property type="entry name" value="L-asparaginase_N_sf"/>
</dbReference>
<gene>
    <name evidence="6" type="ORF">JonanDRAFT_1164</name>
</gene>
<dbReference type="InterPro" id="IPR006034">
    <property type="entry name" value="Asparaginase/glutaminase-like"/>
</dbReference>
<dbReference type="PRINTS" id="PR00139">
    <property type="entry name" value="ASNGLNASE"/>
</dbReference>
<dbReference type="OrthoDB" id="9788068at2"/>
<dbReference type="PIRSF" id="PIRSF500176">
    <property type="entry name" value="L_ASNase"/>
    <property type="match status" value="1"/>
</dbReference>
<keyword evidence="6" id="KW-0808">Transferase</keyword>
<evidence type="ECO:0000256" key="1">
    <source>
        <dbReference type="PIRSR" id="PIRSR001220-1"/>
    </source>
</evidence>
<organism evidence="6 7">
    <name type="scientific">Jonquetella anthropi DSM 22815</name>
    <dbReference type="NCBI Taxonomy" id="885272"/>
    <lineage>
        <taxon>Bacteria</taxon>
        <taxon>Thermotogati</taxon>
        <taxon>Synergistota</taxon>
        <taxon>Synergistia</taxon>
        <taxon>Synergistales</taxon>
        <taxon>Dethiosulfovibrionaceae</taxon>
        <taxon>Jonquetella</taxon>
    </lineage>
</organism>
<dbReference type="SFLD" id="SFLDS00057">
    <property type="entry name" value="Glutaminase/Asparaginase"/>
    <property type="match status" value="1"/>
</dbReference>
<dbReference type="Gene3D" id="3.40.50.40">
    <property type="match status" value="1"/>
</dbReference>
<dbReference type="AlphaFoldDB" id="H0ULH1"/>
<evidence type="ECO:0000256" key="3">
    <source>
        <dbReference type="PROSITE-ProRule" id="PRU10100"/>
    </source>
</evidence>
<keyword evidence="7" id="KW-1185">Reference proteome</keyword>
<evidence type="ECO:0000259" key="5">
    <source>
        <dbReference type="Pfam" id="PF17763"/>
    </source>
</evidence>
<accession>H0ULH1</accession>
<feature type="domain" description="Asparaginase/glutaminase C-terminal" evidence="5">
    <location>
        <begin position="202"/>
        <end position="308"/>
    </location>
</feature>
<sequence length="322" mass="33398">MKLVAFATGGTIASTRGDHGLAAALPGSGLTAGCGFDEVREAFCLPSPELSPADWLSLAREMEGCPDADGFVVTHGTDTMTSAAATLAFLGAGGARPVVLTGAMKAPSEPGADGPTNLKDAELFARELARRKIRGVFLAFGGSLLWGAGLVKRHWTRPDGFLTPACPALGRIEGGSARLNTEELASHSPRLDVPLPHALPSVFGIKIHPGLTSEALLAWLPLASGFVIESYGCGSGPIDGPCSIMPFLLQAARAGKPVVNVTDAEDGVDLTRYRNGQIAAEAGMLSGRRMTFQAACARLSCLLARQADGPFASLWEESICGE</sequence>
<evidence type="ECO:0000313" key="6">
    <source>
        <dbReference type="EMBL" id="EHM13530.1"/>
    </source>
</evidence>
<evidence type="ECO:0000256" key="2">
    <source>
        <dbReference type="PIRSR" id="PIRSR001220-2"/>
    </source>
</evidence>
<feature type="active site" evidence="3">
    <location>
        <position position="77"/>
    </location>
</feature>
<feature type="domain" description="L-asparaginase N-terminal" evidence="4">
    <location>
        <begin position="3"/>
        <end position="182"/>
    </location>
</feature>
<feature type="binding site" evidence="2">
    <location>
        <position position="47"/>
    </location>
    <ligand>
        <name>substrate</name>
    </ligand>
</feature>
<dbReference type="PANTHER" id="PTHR11707:SF28">
    <property type="entry name" value="60 KDA LYSOPHOSPHOLIPASE"/>
    <property type="match status" value="1"/>
</dbReference>